<evidence type="ECO:0000256" key="4">
    <source>
        <dbReference type="HAMAP-Rule" id="MF_00310"/>
    </source>
</evidence>
<dbReference type="SUPFAM" id="SSF52540">
    <property type="entry name" value="P-loop containing nucleoside triphosphate hydrolases"/>
    <property type="match status" value="1"/>
</dbReference>
<dbReference type="Pfam" id="PF22919">
    <property type="entry name" value="ATP-synt_VA_C"/>
    <property type="match status" value="1"/>
</dbReference>
<keyword evidence="10" id="KW-1185">Reference proteome</keyword>
<dbReference type="EMBL" id="JENX01000065">
    <property type="protein sequence ID" value="KEI16465.1"/>
    <property type="molecule type" value="Genomic_DNA"/>
</dbReference>
<sequence length="460" mass="51320">MFKEYKTVREVVGPLMLVDGTRGVTYDELVEIELQTGELRHGKVLEISEDKALIQLFEGSTGINLKDTKTRFLGRPLEIELSEDMLGRVFDGLGRPKDGGPKIIPEEKRDINGEPLNPFSRDYPSEFIQTGVSAIDGLNTLVRGQKLPVFSGSGLPHAELAAQIARQARVLGSNSKFAVVFAAMGITFEEAQFFIEDFTKTGSIDRTVLFMNLANDPAVERIATPRIALTTAEFLAYEKGMHVLVIMTDMTNYAEALREVSAARKEVPGRRGYPGYLYTDLSTLYERAGRVKGKPGSITQIPILTMPEDDKTHPIPDLTGYITEGQIILSRELYKKGIMPPIDVLPSLSRLKDKGIGQGKTREDHADTMNQLFAGYAQGKQAKELAVILGESALSETDRAYAKFADAFEKEYVSQGFNTNRTIEDTLNLGWKLLRILPRVELKRIRDEYLEKYLNTEEGE</sequence>
<evidence type="ECO:0000256" key="2">
    <source>
        <dbReference type="ARBA" id="ARBA00022448"/>
    </source>
</evidence>
<keyword evidence="9" id="KW-0378">Hydrolase</keyword>
<dbReference type="CDD" id="cd01135">
    <property type="entry name" value="V_A-ATPase_B"/>
    <property type="match status" value="1"/>
</dbReference>
<dbReference type="Proteomes" id="UP000027937">
    <property type="component" value="Unassembled WGS sequence"/>
</dbReference>
<proteinExistence type="inferred from homology"/>
<dbReference type="Pfam" id="PF02874">
    <property type="entry name" value="ATP-synt_ab_N"/>
    <property type="match status" value="1"/>
</dbReference>
<evidence type="ECO:0000256" key="3">
    <source>
        <dbReference type="ARBA" id="ARBA00023065"/>
    </source>
</evidence>
<evidence type="ECO:0000256" key="1">
    <source>
        <dbReference type="ARBA" id="ARBA00008936"/>
    </source>
</evidence>
<dbReference type="InterPro" id="IPR055190">
    <property type="entry name" value="ATP-synt_VA_C"/>
</dbReference>
<protein>
    <recommendedName>
        <fullName evidence="4">V-type ATP synthase beta chain</fullName>
    </recommendedName>
    <alternativeName>
        <fullName evidence="4">V-ATPase subunit B</fullName>
    </alternativeName>
</protein>
<evidence type="ECO:0000259" key="8">
    <source>
        <dbReference type="Pfam" id="PF22919"/>
    </source>
</evidence>
<keyword evidence="3 4" id="KW-0406">Ion transport</keyword>
<dbReference type="PROSITE" id="PS00152">
    <property type="entry name" value="ATPASE_ALPHA_BETA"/>
    <property type="match status" value="1"/>
</dbReference>
<feature type="domain" description="ATPase F1/V1/A1 complex alpha/beta subunit nucleotide-binding" evidence="6">
    <location>
        <begin position="131"/>
        <end position="349"/>
    </location>
</feature>
<dbReference type="NCBIfam" id="NF003235">
    <property type="entry name" value="PRK04196.1"/>
    <property type="match status" value="1"/>
</dbReference>
<keyword evidence="4" id="KW-0066">ATP synthesis</keyword>
<dbReference type="GO" id="GO:0016787">
    <property type="term" value="F:hydrolase activity"/>
    <property type="evidence" value="ECO:0007669"/>
    <property type="project" value="UniProtKB-KW"/>
</dbReference>
<evidence type="ECO:0000256" key="5">
    <source>
        <dbReference type="SAM" id="MobiDB-lite"/>
    </source>
</evidence>
<accession>A0ABR4TEX9</accession>
<dbReference type="RefSeq" id="WP_039229186.1">
    <property type="nucleotide sequence ID" value="NZ_JENX01000065.1"/>
</dbReference>
<comment type="function">
    <text evidence="4">Produces ATP from ADP in the presence of a proton gradient across the membrane. The V-type beta chain is a regulatory subunit.</text>
</comment>
<feature type="compositionally biased region" description="Basic and acidic residues" evidence="5">
    <location>
        <begin position="97"/>
        <end position="112"/>
    </location>
</feature>
<name>A0ABR4TEX9_CLOHA</name>
<dbReference type="PANTHER" id="PTHR43389">
    <property type="entry name" value="V-TYPE PROTON ATPASE SUBUNIT B"/>
    <property type="match status" value="1"/>
</dbReference>
<dbReference type="PIRSF" id="PIRSF039114">
    <property type="entry name" value="V-ATPsynth_beta/V-ATPase_B"/>
    <property type="match status" value="1"/>
</dbReference>
<evidence type="ECO:0000313" key="9">
    <source>
        <dbReference type="EMBL" id="KEI16465.1"/>
    </source>
</evidence>
<feature type="domain" description="ATP synthase A/B type C-terminal" evidence="8">
    <location>
        <begin position="354"/>
        <end position="453"/>
    </location>
</feature>
<dbReference type="Gene3D" id="3.40.50.12240">
    <property type="match status" value="1"/>
</dbReference>
<dbReference type="Pfam" id="PF00006">
    <property type="entry name" value="ATP-synt_ab"/>
    <property type="match status" value="1"/>
</dbReference>
<gene>
    <name evidence="4" type="primary">atpB</name>
    <name evidence="9" type="ORF">Z960_09135</name>
</gene>
<evidence type="ECO:0000259" key="6">
    <source>
        <dbReference type="Pfam" id="PF00006"/>
    </source>
</evidence>
<keyword evidence="2 4" id="KW-0813">Transport</keyword>
<comment type="caution">
    <text evidence="9">The sequence shown here is derived from an EMBL/GenBank/DDBJ whole genome shotgun (WGS) entry which is preliminary data.</text>
</comment>
<dbReference type="CDD" id="cd18118">
    <property type="entry name" value="ATP-synt_V_A-type_beta_N"/>
    <property type="match status" value="1"/>
</dbReference>
<evidence type="ECO:0000259" key="7">
    <source>
        <dbReference type="Pfam" id="PF02874"/>
    </source>
</evidence>
<feature type="region of interest" description="Disordered" evidence="5">
    <location>
        <begin position="97"/>
        <end position="116"/>
    </location>
</feature>
<dbReference type="InterPro" id="IPR022879">
    <property type="entry name" value="V-ATPase_su_B/beta"/>
</dbReference>
<evidence type="ECO:0000313" key="10">
    <source>
        <dbReference type="Proteomes" id="UP000027937"/>
    </source>
</evidence>
<dbReference type="InterPro" id="IPR004100">
    <property type="entry name" value="ATPase_F1/V1/A1_a/bsu_N"/>
</dbReference>
<reference evidence="9 10" key="1">
    <citation type="submission" date="2014-02" db="EMBL/GenBank/DDBJ databases">
        <title>Plasmidome dynamics in the species complex Clostridium novyi sensu lato converts strains of independent lineages into distinctly different pathogens.</title>
        <authorList>
            <person name="Skarin H."/>
            <person name="Segerman B."/>
        </authorList>
    </citation>
    <scope>NUCLEOTIDE SEQUENCE [LARGE SCALE GENOMIC DNA]</scope>
    <source>
        <strain evidence="9 10">NCTC 9693</strain>
    </source>
</reference>
<dbReference type="InterPro" id="IPR020003">
    <property type="entry name" value="ATPase_a/bsu_AS"/>
</dbReference>
<comment type="similarity">
    <text evidence="1 4">Belongs to the ATPase alpha/beta chains family.</text>
</comment>
<organism evidence="9 10">
    <name type="scientific">Clostridium haemolyticum NCTC 9693</name>
    <dbReference type="NCBI Taxonomy" id="1443114"/>
    <lineage>
        <taxon>Bacteria</taxon>
        <taxon>Bacillati</taxon>
        <taxon>Bacillota</taxon>
        <taxon>Clostridia</taxon>
        <taxon>Eubacteriales</taxon>
        <taxon>Clostridiaceae</taxon>
        <taxon>Clostridium</taxon>
    </lineage>
</organism>
<keyword evidence="4" id="KW-0375">Hydrogen ion transport</keyword>
<dbReference type="SUPFAM" id="SSF47917">
    <property type="entry name" value="C-terminal domain of alpha and beta subunits of F1 ATP synthase"/>
    <property type="match status" value="1"/>
</dbReference>
<dbReference type="CDD" id="cd18112">
    <property type="entry name" value="ATP-synt_V_A-type_beta_C"/>
    <property type="match status" value="1"/>
</dbReference>
<feature type="domain" description="ATPase F1/V1/A1 complex alpha/beta subunit N-terminal" evidence="7">
    <location>
        <begin position="9"/>
        <end position="65"/>
    </location>
</feature>
<dbReference type="HAMAP" id="MF_00310">
    <property type="entry name" value="ATP_synth_B_arch"/>
    <property type="match status" value="1"/>
</dbReference>
<dbReference type="InterPro" id="IPR027417">
    <property type="entry name" value="P-loop_NTPase"/>
</dbReference>
<dbReference type="PANTHER" id="PTHR43389:SF4">
    <property type="entry name" value="V-TYPE PROTON ATPASE SUBUNIT B"/>
    <property type="match status" value="1"/>
</dbReference>
<dbReference type="InterPro" id="IPR000194">
    <property type="entry name" value="ATPase_F1/V1/A1_a/bsu_nucl-bd"/>
</dbReference>